<dbReference type="AlphaFoldDB" id="A0A6N8EGP0"/>
<comment type="caution">
    <text evidence="2">The sequence shown here is derived from an EMBL/GenBank/DDBJ whole genome shotgun (WGS) entry which is preliminary data.</text>
</comment>
<keyword evidence="1" id="KW-0812">Transmembrane</keyword>
<reference evidence="2 3" key="1">
    <citation type="submission" date="2019-11" db="EMBL/GenBank/DDBJ databases">
        <title>Whole-genome sequence of the anaerobic purple sulfur bacterium Allochromatium palmeri DSM 15591.</title>
        <authorList>
            <person name="Kyndt J.A."/>
            <person name="Meyer T.E."/>
        </authorList>
    </citation>
    <scope>NUCLEOTIDE SEQUENCE [LARGE SCALE GENOMIC DNA]</scope>
    <source>
        <strain evidence="2 3">DSM 15591</strain>
    </source>
</reference>
<feature type="transmembrane region" description="Helical" evidence="1">
    <location>
        <begin position="110"/>
        <end position="129"/>
    </location>
</feature>
<protein>
    <submittedName>
        <fullName evidence="2">Uncharacterized protein</fullName>
    </submittedName>
</protein>
<feature type="transmembrane region" description="Helical" evidence="1">
    <location>
        <begin position="135"/>
        <end position="155"/>
    </location>
</feature>
<keyword evidence="1" id="KW-0472">Membrane</keyword>
<keyword evidence="3" id="KW-1185">Reference proteome</keyword>
<dbReference type="OrthoDB" id="5763153at2"/>
<feature type="transmembrane region" description="Helical" evidence="1">
    <location>
        <begin position="167"/>
        <end position="192"/>
    </location>
</feature>
<evidence type="ECO:0000313" key="3">
    <source>
        <dbReference type="Proteomes" id="UP000434044"/>
    </source>
</evidence>
<dbReference type="Proteomes" id="UP000434044">
    <property type="component" value="Unassembled WGS sequence"/>
</dbReference>
<dbReference type="EMBL" id="WNKT01000053">
    <property type="protein sequence ID" value="MTW22791.1"/>
    <property type="molecule type" value="Genomic_DNA"/>
</dbReference>
<gene>
    <name evidence="2" type="ORF">GJ668_17145</name>
</gene>
<evidence type="ECO:0000256" key="1">
    <source>
        <dbReference type="SAM" id="Phobius"/>
    </source>
</evidence>
<organism evidence="2 3">
    <name type="scientific">Allochromatium palmeri</name>
    <dbReference type="NCBI Taxonomy" id="231048"/>
    <lineage>
        <taxon>Bacteria</taxon>
        <taxon>Pseudomonadati</taxon>
        <taxon>Pseudomonadota</taxon>
        <taxon>Gammaproteobacteria</taxon>
        <taxon>Chromatiales</taxon>
        <taxon>Chromatiaceae</taxon>
        <taxon>Allochromatium</taxon>
    </lineage>
</organism>
<accession>A0A6N8EGP0</accession>
<keyword evidence="1" id="KW-1133">Transmembrane helix</keyword>
<evidence type="ECO:0000313" key="2">
    <source>
        <dbReference type="EMBL" id="MTW22791.1"/>
    </source>
</evidence>
<dbReference type="RefSeq" id="WP_155451351.1">
    <property type="nucleotide sequence ID" value="NZ_WNKT01000053.1"/>
</dbReference>
<name>A0A6N8EGP0_9GAMM</name>
<proteinExistence type="predicted"/>
<sequence length="364" mass="38794">MSIILEESIHAWMATNQTLREQITERATERFFAVFGHTDTAMQAQLDRATASARDEVFAALTADAVLDSLPSAPTTAGAREALRSRWLSLSPAWGFPLPVTSPGLSSARLAIAAAVGSLLGMTVLGGLLNLGLGVRGVGMLIGGPGGAALAMYAVGRLTESKTLRRVLKTLLGVAWTADLLGAASFGLGALWGRLAGIGLLRRILVYAAAVSLLAFTRGGPQYDRAAYRNAVRDLLRQWVDVSSVLLCCLSVGPVETATDAVLDADLARAIQDLHRSDAANLPVAAEAIFLEARRMGLEGVSAPPSFAQSSHAERPRLVWSPELEQHYRPFGLIEDGDTVIVEDPPVIQNGRILEKGRVRKQRS</sequence>